<organism>
    <name type="scientific">Serpula lacrymans var. lacrymans (strain S7.9)</name>
    <name type="common">Dry rot fungus</name>
    <dbReference type="NCBI Taxonomy" id="578457"/>
    <lineage>
        <taxon>Eukaryota</taxon>
        <taxon>Fungi</taxon>
        <taxon>Dikarya</taxon>
        <taxon>Basidiomycota</taxon>
        <taxon>Agaricomycotina</taxon>
        <taxon>Agaricomycetes</taxon>
        <taxon>Agaricomycetidae</taxon>
        <taxon>Boletales</taxon>
        <taxon>Coniophorineae</taxon>
        <taxon>Serpulaceae</taxon>
        <taxon>Serpula</taxon>
    </lineage>
</organism>
<dbReference type="HOGENOM" id="CLU_022195_0_2_1"/>
<comment type="cofactor">
    <cofactor evidence="1 6">
        <name>heme</name>
        <dbReference type="ChEBI" id="CHEBI:30413"/>
    </cofactor>
</comment>
<dbReference type="GeneID" id="18821472"/>
<dbReference type="InterPro" id="IPR017972">
    <property type="entry name" value="Cyt_P450_CS"/>
</dbReference>
<evidence type="ECO:0000256" key="3">
    <source>
        <dbReference type="ARBA" id="ARBA00022723"/>
    </source>
</evidence>
<dbReference type="Gene3D" id="1.10.630.10">
    <property type="entry name" value="Cytochrome P450"/>
    <property type="match status" value="1"/>
</dbReference>
<dbReference type="PRINTS" id="PR00463">
    <property type="entry name" value="EP450I"/>
</dbReference>
<evidence type="ECO:0000313" key="8">
    <source>
        <dbReference type="EMBL" id="EGO19010.1"/>
    </source>
</evidence>
<evidence type="ECO:0008006" key="9">
    <source>
        <dbReference type="Google" id="ProtNLM"/>
    </source>
</evidence>
<dbReference type="Proteomes" id="UP000008064">
    <property type="component" value="Unassembled WGS sequence"/>
</dbReference>
<proteinExistence type="inferred from homology"/>
<sequence>MENMSLVTYGLASSAFLAVAISKYLNRPNVDAIPTIGPSGILSSYLGAWRFLFHAHDMIQEGYTQYKGMAFKVPNIDNWHVIISGPKLIEELRKAPDNELSFLEATNESLKVEYTLGHEVHHNPYHVSVIRSQLTRNLAARFSDIRDEIAVSFDDIIKPKGDEWVSVPGLNTIMQVVCRTSNRLFVGLPLCRDPDWMDLNIKFTLDVVKGGMIINLFPAFMAPLVAKFLTSVPGSIRRAIKHLQPIIEERRRYIEEYGDDWAEKPKDMLSWLMDEAKGEEQTARLLTMRILTINFAAIHTSSMSFTHALFYLAAYPQYIQPLREEVEAIIEQEGWSKNALVKMRKVDSFLKEAQRFDGLGCISMSRKALKDFTFSDGTFIPAGCIVSVAAYPIHHDADIYADPHVFQPFRFADLREGEGEEVRHQMVSTNPEYIPFGHGRHACPGRFFAANELKAMLAHVVMTYDVKLEDEGVRPVNFIFNTASSPNPTAKVLFRKRAL</sequence>
<dbReference type="GO" id="GO:0016705">
    <property type="term" value="F:oxidoreductase activity, acting on paired donors, with incorporation or reduction of molecular oxygen"/>
    <property type="evidence" value="ECO:0007669"/>
    <property type="project" value="InterPro"/>
</dbReference>
<name>F8PCR1_SERL9</name>
<dbReference type="SUPFAM" id="SSF48264">
    <property type="entry name" value="Cytochrome P450"/>
    <property type="match status" value="1"/>
</dbReference>
<dbReference type="RefSeq" id="XP_007324234.1">
    <property type="nucleotide sequence ID" value="XM_007324172.1"/>
</dbReference>
<evidence type="ECO:0000256" key="4">
    <source>
        <dbReference type="ARBA" id="ARBA00023002"/>
    </source>
</evidence>
<gene>
    <name evidence="8" type="ORF">SERLADRAFT_480139</name>
</gene>
<evidence type="ECO:0000256" key="2">
    <source>
        <dbReference type="ARBA" id="ARBA00010617"/>
    </source>
</evidence>
<accession>F8PCR1</accession>
<keyword evidence="3 6" id="KW-0479">Metal-binding</keyword>
<evidence type="ECO:0000256" key="1">
    <source>
        <dbReference type="ARBA" id="ARBA00001971"/>
    </source>
</evidence>
<evidence type="ECO:0000256" key="7">
    <source>
        <dbReference type="RuleBase" id="RU000461"/>
    </source>
</evidence>
<dbReference type="EMBL" id="GL945445">
    <property type="protein sequence ID" value="EGO19010.1"/>
    <property type="molecule type" value="Genomic_DNA"/>
</dbReference>
<dbReference type="InterPro" id="IPR036396">
    <property type="entry name" value="Cyt_P450_sf"/>
</dbReference>
<dbReference type="PROSITE" id="PS00086">
    <property type="entry name" value="CYTOCHROME_P450"/>
    <property type="match status" value="1"/>
</dbReference>
<dbReference type="AlphaFoldDB" id="F8PCR1"/>
<reference evidence="8" key="1">
    <citation type="submission" date="2011-04" db="EMBL/GenBank/DDBJ databases">
        <title>Evolution of plant cell wall degrading machinery underlies the functional diversity of forest fungi.</title>
        <authorList>
            <consortium name="US DOE Joint Genome Institute (JGI-PGF)"/>
            <person name="Eastwood D.C."/>
            <person name="Floudas D."/>
            <person name="Binder M."/>
            <person name="Majcherczyk A."/>
            <person name="Schneider P."/>
            <person name="Aerts A."/>
            <person name="Asiegbu F.O."/>
            <person name="Baker S.E."/>
            <person name="Barry K."/>
            <person name="Bendiksby M."/>
            <person name="Blumentritt M."/>
            <person name="Coutinho P.M."/>
            <person name="Cullen D."/>
            <person name="Cullen D."/>
            <person name="Gathman A."/>
            <person name="Goodell B."/>
            <person name="Henrissat B."/>
            <person name="Ihrmark K."/>
            <person name="Kauserud H."/>
            <person name="Kohler A."/>
            <person name="LaButti K."/>
            <person name="Lapidus A."/>
            <person name="Lavin J.L."/>
            <person name="Lee Y.-H."/>
            <person name="Lindquist E."/>
            <person name="Lilly W."/>
            <person name="Lucas S."/>
            <person name="Morin E."/>
            <person name="Murat C."/>
            <person name="Oguiza J.A."/>
            <person name="Park J."/>
            <person name="Pisabarro A.G."/>
            <person name="Riley R."/>
            <person name="Rosling A."/>
            <person name="Salamov A."/>
            <person name="Schmidt O."/>
            <person name="Schmutz J."/>
            <person name="Skrede I."/>
            <person name="Stenlid J."/>
            <person name="Wiebenga A."/>
            <person name="Xie X."/>
            <person name="Kues U."/>
            <person name="Hibbett D.S."/>
            <person name="Hoffmeister D."/>
            <person name="Hogberg N."/>
            <person name="Martin F."/>
            <person name="Grigoriev I.V."/>
            <person name="Watkinson S.C."/>
        </authorList>
    </citation>
    <scope>NUCLEOTIDE SEQUENCE</scope>
    <source>
        <strain evidence="8">S7.9</strain>
    </source>
</reference>
<evidence type="ECO:0000256" key="5">
    <source>
        <dbReference type="ARBA" id="ARBA00023004"/>
    </source>
</evidence>
<dbReference type="GO" id="GO:0020037">
    <property type="term" value="F:heme binding"/>
    <property type="evidence" value="ECO:0007669"/>
    <property type="project" value="InterPro"/>
</dbReference>
<dbReference type="GO" id="GO:0004497">
    <property type="term" value="F:monooxygenase activity"/>
    <property type="evidence" value="ECO:0007669"/>
    <property type="project" value="UniProtKB-KW"/>
</dbReference>
<dbReference type="Pfam" id="PF00067">
    <property type="entry name" value="p450"/>
    <property type="match status" value="1"/>
</dbReference>
<keyword evidence="4 7" id="KW-0560">Oxidoreductase</keyword>
<dbReference type="KEGG" id="sla:SERLADRAFT_480139"/>
<keyword evidence="6 7" id="KW-0349">Heme</keyword>
<comment type="similarity">
    <text evidence="2 7">Belongs to the cytochrome P450 family.</text>
</comment>
<keyword evidence="7" id="KW-0503">Monooxygenase</keyword>
<keyword evidence="5 6" id="KW-0408">Iron</keyword>
<dbReference type="PANTHER" id="PTHR46206">
    <property type="entry name" value="CYTOCHROME P450"/>
    <property type="match status" value="1"/>
</dbReference>
<dbReference type="OrthoDB" id="1844152at2759"/>
<dbReference type="CDD" id="cd11041">
    <property type="entry name" value="CYP503A1-like"/>
    <property type="match status" value="1"/>
</dbReference>
<dbReference type="GO" id="GO:0005506">
    <property type="term" value="F:iron ion binding"/>
    <property type="evidence" value="ECO:0007669"/>
    <property type="project" value="InterPro"/>
</dbReference>
<protein>
    <recommendedName>
        <fullName evidence="9">Cytochrome P450</fullName>
    </recommendedName>
</protein>
<evidence type="ECO:0000256" key="6">
    <source>
        <dbReference type="PIRSR" id="PIRSR602401-1"/>
    </source>
</evidence>
<feature type="binding site" description="axial binding residue" evidence="6">
    <location>
        <position position="443"/>
    </location>
    <ligand>
        <name>heme</name>
        <dbReference type="ChEBI" id="CHEBI:30413"/>
    </ligand>
    <ligandPart>
        <name>Fe</name>
        <dbReference type="ChEBI" id="CHEBI:18248"/>
    </ligandPart>
</feature>
<dbReference type="InterPro" id="IPR002401">
    <property type="entry name" value="Cyt_P450_E_grp-I"/>
</dbReference>
<dbReference type="InterPro" id="IPR001128">
    <property type="entry name" value="Cyt_P450"/>
</dbReference>